<dbReference type="Proteomes" id="UP000251431">
    <property type="component" value="Unassembled WGS sequence"/>
</dbReference>
<accession>A0A2X1BPC9</accession>
<evidence type="ECO:0000256" key="1">
    <source>
        <dbReference type="SAM" id="Phobius"/>
    </source>
</evidence>
<protein>
    <submittedName>
        <fullName evidence="2">Uncharacterized protein</fullName>
    </submittedName>
</protein>
<evidence type="ECO:0000313" key="2">
    <source>
        <dbReference type="EMBL" id="SPU37815.1"/>
    </source>
</evidence>
<feature type="transmembrane region" description="Helical" evidence="1">
    <location>
        <begin position="36"/>
        <end position="56"/>
    </location>
</feature>
<dbReference type="EMBL" id="UAQE01000004">
    <property type="protein sequence ID" value="SPU37815.1"/>
    <property type="molecule type" value="Genomic_DNA"/>
</dbReference>
<organism evidence="2 3">
    <name type="scientific">Lysinibacillus capsici</name>
    <dbReference type="NCBI Taxonomy" id="2115968"/>
    <lineage>
        <taxon>Bacteria</taxon>
        <taxon>Bacillati</taxon>
        <taxon>Bacillota</taxon>
        <taxon>Bacilli</taxon>
        <taxon>Bacillales</taxon>
        <taxon>Bacillaceae</taxon>
        <taxon>Lysinibacillus</taxon>
    </lineage>
</organism>
<reference evidence="2 3" key="1">
    <citation type="submission" date="2018-06" db="EMBL/GenBank/DDBJ databases">
        <authorList>
            <consortium name="Pathogen Informatics"/>
            <person name="Doyle S."/>
        </authorList>
    </citation>
    <scope>NUCLEOTIDE SEQUENCE [LARGE SCALE GENOMIC DNA]</scope>
    <source>
        <strain evidence="2 3">NCTC7582</strain>
    </source>
</reference>
<sequence length="73" mass="8675">MDEKKKGKLQILVIILMILLLVATFVLFFIGKYMLAFILFGIFMLILNFISSWKNLDNADYVYQKIHKSDQKW</sequence>
<keyword evidence="1" id="KW-0812">Transmembrane</keyword>
<dbReference type="AlphaFoldDB" id="A0A2X1BPC9"/>
<gene>
    <name evidence="2" type="ORF">NCTC7582_03758</name>
</gene>
<name>A0A2X1BPC9_9BACI</name>
<feature type="transmembrane region" description="Helical" evidence="1">
    <location>
        <begin position="12"/>
        <end position="30"/>
    </location>
</feature>
<evidence type="ECO:0000313" key="3">
    <source>
        <dbReference type="Proteomes" id="UP000251431"/>
    </source>
</evidence>
<keyword evidence="1" id="KW-1133">Transmembrane helix</keyword>
<proteinExistence type="predicted"/>
<keyword evidence="1" id="KW-0472">Membrane</keyword>
<dbReference type="RefSeq" id="WP_112118072.1">
    <property type="nucleotide sequence ID" value="NZ_CANLUV010000001.1"/>
</dbReference>